<keyword evidence="3" id="KW-1185">Reference proteome</keyword>
<protein>
    <submittedName>
        <fullName evidence="2">Uncharacterized protein</fullName>
    </submittedName>
</protein>
<dbReference type="Proteomes" id="UP000008130">
    <property type="component" value="Chromosome"/>
</dbReference>
<dbReference type="eggNOG" id="ENOG5033I0Y">
    <property type="taxonomic scope" value="Bacteria"/>
</dbReference>
<feature type="region of interest" description="Disordered" evidence="1">
    <location>
        <begin position="1"/>
        <end position="23"/>
    </location>
</feature>
<feature type="compositionally biased region" description="Basic and acidic residues" evidence="1">
    <location>
        <begin position="56"/>
        <end position="67"/>
    </location>
</feature>
<feature type="compositionally biased region" description="Low complexity" evidence="1">
    <location>
        <begin position="12"/>
        <end position="23"/>
    </location>
</feature>
<sequence>MAATTERADQMSSISGGSSAEFSSAGVRAELASRFVRDAATADRQVVKFLEGAKQPAEDAARRESRKIPGLGNAVDISA</sequence>
<dbReference type="PATRIC" id="fig|991905.3.peg.126"/>
<proteinExistence type="predicted"/>
<dbReference type="KEGG" id="pgv:SL003B_0122"/>
<organism evidence="2 3">
    <name type="scientific">Polymorphum gilvum (strain LMG 25793 / CGMCC 1.9160 / SL003B-26A1)</name>
    <dbReference type="NCBI Taxonomy" id="991905"/>
    <lineage>
        <taxon>Bacteria</taxon>
        <taxon>Pseudomonadati</taxon>
        <taxon>Pseudomonadota</taxon>
        <taxon>Alphaproteobacteria</taxon>
        <taxon>Rhodobacterales</taxon>
        <taxon>Paracoccaceae</taxon>
        <taxon>Polymorphum</taxon>
    </lineage>
</organism>
<evidence type="ECO:0000256" key="1">
    <source>
        <dbReference type="SAM" id="MobiDB-lite"/>
    </source>
</evidence>
<evidence type="ECO:0000313" key="3">
    <source>
        <dbReference type="Proteomes" id="UP000008130"/>
    </source>
</evidence>
<name>F2IZD8_POLGS</name>
<dbReference type="HOGENOM" id="CLU_2791348_0_0_5"/>
<reference evidence="2 3" key="1">
    <citation type="journal article" date="2011" name="J. Bacteriol.">
        <title>Complete genome sequence of Polymorphum gilvum SL003B-26A1T, a crude oil-degrading bacterium from oil-polluted saline soil.</title>
        <authorList>
            <person name="Li S.G."/>
            <person name="Tang Y.Q."/>
            <person name="Nie Y."/>
            <person name="Cai M."/>
            <person name="Wu X.L."/>
        </authorList>
    </citation>
    <scope>NUCLEOTIDE SEQUENCE [LARGE SCALE GENOMIC DNA]</scope>
    <source>
        <strain evidence="3">LMG 25793 / CGMCC 1.9160 / SL003B-26A1</strain>
    </source>
</reference>
<dbReference type="AlphaFoldDB" id="F2IZD8"/>
<gene>
    <name evidence="2" type="ordered locus">SL003B_0122</name>
</gene>
<dbReference type="STRING" id="991905.SL003B_0122"/>
<dbReference type="EMBL" id="CP002568">
    <property type="protein sequence ID" value="ADZ68561.1"/>
    <property type="molecule type" value="Genomic_DNA"/>
</dbReference>
<feature type="region of interest" description="Disordered" evidence="1">
    <location>
        <begin position="54"/>
        <end position="79"/>
    </location>
</feature>
<accession>F2IZD8</accession>
<evidence type="ECO:0000313" key="2">
    <source>
        <dbReference type="EMBL" id="ADZ68561.1"/>
    </source>
</evidence>